<dbReference type="RefSeq" id="WP_140489381.1">
    <property type="nucleotide sequence ID" value="NZ_RZUG01000001.1"/>
</dbReference>
<evidence type="ECO:0000313" key="1">
    <source>
        <dbReference type="EMBL" id="KAA8826834.1"/>
    </source>
</evidence>
<comment type="caution">
    <text evidence="1">The sequence shown here is derived from an EMBL/GenBank/DDBJ whole genome shotgun (WGS) entry which is preliminary data.</text>
</comment>
<proteinExistence type="predicted"/>
<gene>
    <name evidence="1" type="ORF">EMO92_01290</name>
</gene>
<reference evidence="1 2" key="1">
    <citation type="journal article" date="2019" name="Syst. Appl. Microbiol.">
        <title>Characterization of Bifidobacterium species in feaces of the Egyptian fruit bat: Description of B. vespertilionis sp. nov. and B. rousetti sp. nov.</title>
        <authorList>
            <person name="Modesto M."/>
            <person name="Satti M."/>
            <person name="Watanabe K."/>
            <person name="Puglisi E."/>
            <person name="Morelli L."/>
            <person name="Huang C.-H."/>
            <person name="Liou J.-S."/>
            <person name="Miyashita M."/>
            <person name="Tamura T."/>
            <person name="Saito S."/>
            <person name="Mori K."/>
            <person name="Huang L."/>
            <person name="Sciavilla P."/>
            <person name="Sandri C."/>
            <person name="Spiezio C."/>
            <person name="Vitali F."/>
            <person name="Cavalieri D."/>
            <person name="Perpetuini G."/>
            <person name="Tofalo R."/>
            <person name="Bonetti A."/>
            <person name="Arita M."/>
            <person name="Mattarelli P."/>
        </authorList>
    </citation>
    <scope>NUCLEOTIDE SEQUENCE [LARGE SCALE GENOMIC DNA]</scope>
    <source>
        <strain evidence="1 2">RST19</strain>
    </source>
</reference>
<evidence type="ECO:0000313" key="2">
    <source>
        <dbReference type="Proteomes" id="UP000326251"/>
    </source>
</evidence>
<name>A0A5J5EAP0_9BIFI</name>
<organism evidence="1 2">
    <name type="scientific">Bifidobacterium reuteri</name>
    <dbReference type="NCBI Taxonomy" id="983706"/>
    <lineage>
        <taxon>Bacteria</taxon>
        <taxon>Bacillati</taxon>
        <taxon>Actinomycetota</taxon>
        <taxon>Actinomycetes</taxon>
        <taxon>Bifidobacteriales</taxon>
        <taxon>Bifidobacteriaceae</taxon>
        <taxon>Bifidobacterium</taxon>
    </lineage>
</organism>
<accession>A0A5J5EAP0</accession>
<dbReference type="EMBL" id="RZUG01000001">
    <property type="protein sequence ID" value="KAA8826834.1"/>
    <property type="molecule type" value="Genomic_DNA"/>
</dbReference>
<dbReference type="AlphaFoldDB" id="A0A5J5EAP0"/>
<dbReference type="Proteomes" id="UP000326251">
    <property type="component" value="Unassembled WGS sequence"/>
</dbReference>
<protein>
    <recommendedName>
        <fullName evidence="3">Ribbon-helix-helix protein, CopG family</fullName>
    </recommendedName>
</protein>
<evidence type="ECO:0008006" key="3">
    <source>
        <dbReference type="Google" id="ProtNLM"/>
    </source>
</evidence>
<sequence>MSDAVDWNEISDQYAADDAVTQIGPAIKVTRELTMDDLDDIFAGRPLAEKPRAKADVLYKAYLTADMDEQVRAQAAKEHIGKSALIRKALVAYLTANQTQPAMA</sequence>